<name>A0ABR3VKU9_HUMIN</name>
<protein>
    <recommendedName>
        <fullName evidence="5">PrpF protein</fullName>
    </recommendedName>
</protein>
<comment type="similarity">
    <text evidence="1">Belongs to the PrpF family.</text>
</comment>
<sequence length="871" mass="93150">MGFRGCSRVNSRFIHNTPKAAAKPLAPVSRGTQSIRALFARGGTSNGLVIWKHDLPPEDEWPKVLPALMGSPDPFGRQLDGMGSGISSTSKICILSPPSDPAVADVDFTFVQVGIKDGSLDLAGNCGNLISVVGPVAWDAVLSHARPPPPGPDPDKATVRIFNTNTNKLIHSTFSITLPSSDPSSRRVYNPAGTYHIAGVPTLSSPIHLRFLHPGGAKTGRTLPTGNPIDTLSLSDNTTIDASLVDVSNPGVFIRASDLGFPPTVSPQDLRATIESDPALLERLESIRRAGAERMGMDPDTQSVPKIVLVLPGDADAGVHLRCQALSMGQPHKAVPLTLAMCLGAAAGLEGTIPNTLAVGLNRGEGQQGESVVAIGHPAGSIELAGARLWPERGGLAPSELQGVSCSRIEASAEAEGCADDFGEITGADAVRHFNYITSAVFPISATAPGVPPSDLLSRLPRSDRALFNRRLADVPRCMYPHEDLLAYNPARGPDFTAMAVSDDAAVHCVLMCSSVVDAAEEDSWTTEDLDYNNSHGYGREGEDDYNDDDNNDRLAHYVSNTCAMLSQKLDRDRDRDHLADVVTLHCIATLAWVGYYTNRLDHWQLHMSGLKKVLDLNGGALEGLPPWLVDELHRADLQGAVALACTPYLPLQPNMQWRNDSNSISISDVLPADVRDRTARVVAEVLQPLGIHGDVVSTLACLTVFAGAVRLARRSCGAVVFDPQAFSWELHALTHALLNPVTSVLELIQALRIAALLYLKHLLPDFPRTPSGSFTVLLTLLRRHLRELLDLEDRLAGKEQTAGASTDAESVQGHTAQTLRQNLRCAALFLTLVGASASRAAELDDRDVAGSTNLAITPTTLYMERFSAGS</sequence>
<evidence type="ECO:0000256" key="2">
    <source>
        <dbReference type="ARBA" id="ARBA00023235"/>
    </source>
</evidence>
<evidence type="ECO:0000313" key="3">
    <source>
        <dbReference type="EMBL" id="KAL1842405.1"/>
    </source>
</evidence>
<dbReference type="Proteomes" id="UP001583172">
    <property type="component" value="Unassembled WGS sequence"/>
</dbReference>
<proteinExistence type="inferred from homology"/>
<dbReference type="PANTHER" id="PTHR43709">
    <property type="entry name" value="ACONITATE ISOMERASE-RELATED"/>
    <property type="match status" value="1"/>
</dbReference>
<comment type="caution">
    <text evidence="3">The sequence shown here is derived from an EMBL/GenBank/DDBJ whole genome shotgun (WGS) entry which is preliminary data.</text>
</comment>
<evidence type="ECO:0000256" key="1">
    <source>
        <dbReference type="ARBA" id="ARBA00007673"/>
    </source>
</evidence>
<organism evidence="3 4">
    <name type="scientific">Humicola insolens</name>
    <name type="common">Soft-rot fungus</name>
    <dbReference type="NCBI Taxonomy" id="85995"/>
    <lineage>
        <taxon>Eukaryota</taxon>
        <taxon>Fungi</taxon>
        <taxon>Dikarya</taxon>
        <taxon>Ascomycota</taxon>
        <taxon>Pezizomycotina</taxon>
        <taxon>Sordariomycetes</taxon>
        <taxon>Sordariomycetidae</taxon>
        <taxon>Sordariales</taxon>
        <taxon>Chaetomiaceae</taxon>
        <taxon>Mycothermus</taxon>
    </lineage>
</organism>
<dbReference type="Pfam" id="PF04303">
    <property type="entry name" value="PrpF"/>
    <property type="match status" value="1"/>
</dbReference>
<evidence type="ECO:0008006" key="5">
    <source>
        <dbReference type="Google" id="ProtNLM"/>
    </source>
</evidence>
<keyword evidence="2" id="KW-0413">Isomerase</keyword>
<evidence type="ECO:0000313" key="4">
    <source>
        <dbReference type="Proteomes" id="UP001583172"/>
    </source>
</evidence>
<accession>A0ABR3VKU9</accession>
<gene>
    <name evidence="3" type="ORF">VTJ49DRAFT_5364</name>
</gene>
<reference evidence="3 4" key="1">
    <citation type="journal article" date="2024" name="Commun. Biol.">
        <title>Comparative genomic analysis of thermophilic fungi reveals convergent evolutionary adaptations and gene losses.</title>
        <authorList>
            <person name="Steindorff A.S."/>
            <person name="Aguilar-Pontes M.V."/>
            <person name="Robinson A.J."/>
            <person name="Andreopoulos B."/>
            <person name="LaButti K."/>
            <person name="Kuo A."/>
            <person name="Mondo S."/>
            <person name="Riley R."/>
            <person name="Otillar R."/>
            <person name="Haridas S."/>
            <person name="Lipzen A."/>
            <person name="Grimwood J."/>
            <person name="Schmutz J."/>
            <person name="Clum A."/>
            <person name="Reid I.D."/>
            <person name="Moisan M.C."/>
            <person name="Butler G."/>
            <person name="Nguyen T.T.M."/>
            <person name="Dewar K."/>
            <person name="Conant G."/>
            <person name="Drula E."/>
            <person name="Henrissat B."/>
            <person name="Hansel C."/>
            <person name="Singer S."/>
            <person name="Hutchinson M.I."/>
            <person name="de Vries R.P."/>
            <person name="Natvig D.O."/>
            <person name="Powell A.J."/>
            <person name="Tsang A."/>
            <person name="Grigoriev I.V."/>
        </authorList>
    </citation>
    <scope>NUCLEOTIDE SEQUENCE [LARGE SCALE GENOMIC DNA]</scope>
    <source>
        <strain evidence="3 4">CBS 620.91</strain>
    </source>
</reference>
<dbReference type="EMBL" id="JAZGSY010000044">
    <property type="protein sequence ID" value="KAL1842405.1"/>
    <property type="molecule type" value="Genomic_DNA"/>
</dbReference>
<keyword evidence="4" id="KW-1185">Reference proteome</keyword>
<dbReference type="SUPFAM" id="SSF54506">
    <property type="entry name" value="Diaminopimelate epimerase-like"/>
    <property type="match status" value="2"/>
</dbReference>
<dbReference type="PANTHER" id="PTHR43709:SF2">
    <property type="entry name" value="DUF453 DOMAIN PROTEIN (AFU_ORTHOLOGUE AFUA_6G00360)"/>
    <property type="match status" value="1"/>
</dbReference>
<dbReference type="Gene3D" id="3.10.310.10">
    <property type="entry name" value="Diaminopimelate Epimerase, Chain A, domain 1"/>
    <property type="match status" value="2"/>
</dbReference>
<dbReference type="InterPro" id="IPR007400">
    <property type="entry name" value="PrpF-like"/>
</dbReference>